<feature type="transmembrane region" description="Helical" evidence="1">
    <location>
        <begin position="60"/>
        <end position="87"/>
    </location>
</feature>
<gene>
    <name evidence="3" type="ORF">GALMADRAFT_222839</name>
</gene>
<dbReference type="HOGENOM" id="CLU_035509_9_0_1"/>
<accession>A0A067T9V2</accession>
<dbReference type="Pfam" id="PF20151">
    <property type="entry name" value="DUF6533"/>
    <property type="match status" value="1"/>
</dbReference>
<evidence type="ECO:0000256" key="1">
    <source>
        <dbReference type="SAM" id="Phobius"/>
    </source>
</evidence>
<feature type="domain" description="DUF6533" evidence="2">
    <location>
        <begin position="22"/>
        <end position="68"/>
    </location>
</feature>
<feature type="transmembrane region" description="Helical" evidence="1">
    <location>
        <begin position="145"/>
        <end position="167"/>
    </location>
</feature>
<feature type="transmembrane region" description="Helical" evidence="1">
    <location>
        <begin position="21"/>
        <end position="40"/>
    </location>
</feature>
<dbReference type="Proteomes" id="UP000027222">
    <property type="component" value="Unassembled WGS sequence"/>
</dbReference>
<dbReference type="OrthoDB" id="3349377at2759"/>
<keyword evidence="4" id="KW-1185">Reference proteome</keyword>
<keyword evidence="1" id="KW-0812">Transmembrane</keyword>
<feature type="transmembrane region" description="Helical" evidence="1">
    <location>
        <begin position="99"/>
        <end position="125"/>
    </location>
</feature>
<protein>
    <recommendedName>
        <fullName evidence="2">DUF6533 domain-containing protein</fullName>
    </recommendedName>
</protein>
<keyword evidence="1" id="KW-0472">Membrane</keyword>
<dbReference type="EMBL" id="KL142372">
    <property type="protein sequence ID" value="KDR79906.1"/>
    <property type="molecule type" value="Genomic_DNA"/>
</dbReference>
<reference evidence="4" key="1">
    <citation type="journal article" date="2014" name="Proc. Natl. Acad. Sci. U.S.A.">
        <title>Extensive sampling of basidiomycete genomes demonstrates inadequacy of the white-rot/brown-rot paradigm for wood decay fungi.</title>
        <authorList>
            <person name="Riley R."/>
            <person name="Salamov A.A."/>
            <person name="Brown D.W."/>
            <person name="Nagy L.G."/>
            <person name="Floudas D."/>
            <person name="Held B.W."/>
            <person name="Levasseur A."/>
            <person name="Lombard V."/>
            <person name="Morin E."/>
            <person name="Otillar R."/>
            <person name="Lindquist E.A."/>
            <person name="Sun H."/>
            <person name="LaButti K.M."/>
            <person name="Schmutz J."/>
            <person name="Jabbour D."/>
            <person name="Luo H."/>
            <person name="Baker S.E."/>
            <person name="Pisabarro A.G."/>
            <person name="Walton J.D."/>
            <person name="Blanchette R.A."/>
            <person name="Henrissat B."/>
            <person name="Martin F."/>
            <person name="Cullen D."/>
            <person name="Hibbett D.S."/>
            <person name="Grigoriev I.V."/>
        </authorList>
    </citation>
    <scope>NUCLEOTIDE SEQUENCE [LARGE SCALE GENOMIC DNA]</scope>
    <source>
        <strain evidence="4">CBS 339.88</strain>
    </source>
</reference>
<evidence type="ECO:0000313" key="4">
    <source>
        <dbReference type="Proteomes" id="UP000027222"/>
    </source>
</evidence>
<evidence type="ECO:0000313" key="3">
    <source>
        <dbReference type="EMBL" id="KDR79906.1"/>
    </source>
</evidence>
<keyword evidence="1" id="KW-1133">Transmembrane helix</keyword>
<dbReference type="InterPro" id="IPR045340">
    <property type="entry name" value="DUF6533"/>
</dbReference>
<evidence type="ECO:0000259" key="2">
    <source>
        <dbReference type="Pfam" id="PF20151"/>
    </source>
</evidence>
<proteinExistence type="predicted"/>
<sequence length="225" mass="25133">MNRPWPRDAVLEEIWASRIASYVWLSGLVVLTYDTILTFPREVSHIWRRATWSLPEGLYLLLRYLGLFQAIGSNTALLLLVNGIMGIRLYALYGRSVKVFCFLFLLFLVFSAVKFGTLIVQATFLAPPNTPILGCLTGPDISGEITGWIFPIVVAVICFLMTIAKFIGSALEARRSGWRVWFPPLAKAFIQDGTGSRLILNLREAALRDGLTDSVFSSVMRGLEV</sequence>
<dbReference type="AlphaFoldDB" id="A0A067T9V2"/>
<name>A0A067T9V2_GALM3</name>
<organism evidence="3 4">
    <name type="scientific">Galerina marginata (strain CBS 339.88)</name>
    <dbReference type="NCBI Taxonomy" id="685588"/>
    <lineage>
        <taxon>Eukaryota</taxon>
        <taxon>Fungi</taxon>
        <taxon>Dikarya</taxon>
        <taxon>Basidiomycota</taxon>
        <taxon>Agaricomycotina</taxon>
        <taxon>Agaricomycetes</taxon>
        <taxon>Agaricomycetidae</taxon>
        <taxon>Agaricales</taxon>
        <taxon>Agaricineae</taxon>
        <taxon>Strophariaceae</taxon>
        <taxon>Galerina</taxon>
    </lineage>
</organism>